<dbReference type="GO" id="GO:0006508">
    <property type="term" value="P:proteolysis"/>
    <property type="evidence" value="ECO:0007669"/>
    <property type="project" value="UniProtKB-KW"/>
</dbReference>
<dbReference type="InterPro" id="IPR021109">
    <property type="entry name" value="Peptidase_aspartic_dom_sf"/>
</dbReference>
<dbReference type="SUPFAM" id="SSF50630">
    <property type="entry name" value="Acid proteases"/>
    <property type="match status" value="1"/>
</dbReference>
<dbReference type="Gene3D" id="2.40.70.10">
    <property type="entry name" value="Acid Proteases"/>
    <property type="match status" value="1"/>
</dbReference>
<feature type="domain" description="Peptidase A2" evidence="2">
    <location>
        <begin position="78"/>
        <end position="157"/>
    </location>
</feature>
<dbReference type="InterPro" id="IPR011969">
    <property type="entry name" value="Clan_AA_Asp_peptidase_C"/>
</dbReference>
<evidence type="ECO:0000313" key="3">
    <source>
        <dbReference type="EMBL" id="MFC3099099.1"/>
    </source>
</evidence>
<accession>A0ABV7E8Q6</accession>
<dbReference type="EMBL" id="JBHRST010000022">
    <property type="protein sequence ID" value="MFC3099099.1"/>
    <property type="molecule type" value="Genomic_DNA"/>
</dbReference>
<dbReference type="InterPro" id="IPR034122">
    <property type="entry name" value="Retropepsin-like_bacterial"/>
</dbReference>
<proteinExistence type="predicted"/>
<dbReference type="Proteomes" id="UP001595456">
    <property type="component" value="Unassembled WGS sequence"/>
</dbReference>
<dbReference type="InterPro" id="IPR001995">
    <property type="entry name" value="Peptidase_A2_cat"/>
</dbReference>
<dbReference type="NCBIfam" id="TIGR02281">
    <property type="entry name" value="clan_AA_DTGA"/>
    <property type="match status" value="1"/>
</dbReference>
<dbReference type="Pfam" id="PF13975">
    <property type="entry name" value="gag-asp_proteas"/>
    <property type="match status" value="1"/>
</dbReference>
<dbReference type="CDD" id="cd05483">
    <property type="entry name" value="retropepsin_like_bacteria"/>
    <property type="match status" value="1"/>
</dbReference>
<keyword evidence="4" id="KW-1185">Reference proteome</keyword>
<gene>
    <name evidence="3" type="ORF">ACFODU_14985</name>
</gene>
<keyword evidence="1" id="KW-0378">Hydrolase</keyword>
<dbReference type="RefSeq" id="WP_336924425.1">
    <property type="nucleotide sequence ID" value="NZ_JBANRO010000001.1"/>
</dbReference>
<dbReference type="InterPro" id="IPR001969">
    <property type="entry name" value="Aspartic_peptidase_AS"/>
</dbReference>
<sequence>MDLRLSLLAIMVVGVAVGLMLPPQPDDVAADMSATTPQPLPSLAASRGATSLSSDGAVLARAADGHFYADVRVDGQDVRMLVDTGASVVALTGADAEAMGLVWNEDDVRIVARGASGPVAGVPVVIGQIALGNHEAADVPAVIIPRGLDISLLGQSFLGTFREVRVADGQMVLGG</sequence>
<dbReference type="GO" id="GO:0008233">
    <property type="term" value="F:peptidase activity"/>
    <property type="evidence" value="ECO:0007669"/>
    <property type="project" value="UniProtKB-KW"/>
</dbReference>
<organism evidence="3 4">
    <name type="scientific">Alteraurantiacibacter palmitatis</name>
    <dbReference type="NCBI Taxonomy" id="2054628"/>
    <lineage>
        <taxon>Bacteria</taxon>
        <taxon>Pseudomonadati</taxon>
        <taxon>Pseudomonadota</taxon>
        <taxon>Alphaproteobacteria</taxon>
        <taxon>Sphingomonadales</taxon>
        <taxon>Erythrobacteraceae</taxon>
        <taxon>Alteraurantiacibacter</taxon>
    </lineage>
</organism>
<comment type="caution">
    <text evidence="3">The sequence shown here is derived from an EMBL/GenBank/DDBJ whole genome shotgun (WGS) entry which is preliminary data.</text>
</comment>
<dbReference type="PROSITE" id="PS50175">
    <property type="entry name" value="ASP_PROT_RETROV"/>
    <property type="match status" value="1"/>
</dbReference>
<keyword evidence="3" id="KW-0645">Protease</keyword>
<protein>
    <submittedName>
        <fullName evidence="3">TIGR02281 family clan AA aspartic protease</fullName>
    </submittedName>
</protein>
<evidence type="ECO:0000256" key="1">
    <source>
        <dbReference type="ARBA" id="ARBA00022801"/>
    </source>
</evidence>
<reference evidence="4" key="1">
    <citation type="journal article" date="2019" name="Int. J. Syst. Evol. Microbiol.">
        <title>The Global Catalogue of Microorganisms (GCM) 10K type strain sequencing project: providing services to taxonomists for standard genome sequencing and annotation.</title>
        <authorList>
            <consortium name="The Broad Institute Genomics Platform"/>
            <consortium name="The Broad Institute Genome Sequencing Center for Infectious Disease"/>
            <person name="Wu L."/>
            <person name="Ma J."/>
        </authorList>
    </citation>
    <scope>NUCLEOTIDE SEQUENCE [LARGE SCALE GENOMIC DNA]</scope>
    <source>
        <strain evidence="4">KCTC 52607</strain>
    </source>
</reference>
<name>A0ABV7E8Q6_9SPHN</name>
<evidence type="ECO:0000259" key="2">
    <source>
        <dbReference type="PROSITE" id="PS50175"/>
    </source>
</evidence>
<evidence type="ECO:0000313" key="4">
    <source>
        <dbReference type="Proteomes" id="UP001595456"/>
    </source>
</evidence>
<dbReference type="PROSITE" id="PS00141">
    <property type="entry name" value="ASP_PROTEASE"/>
    <property type="match status" value="1"/>
</dbReference>